<keyword evidence="9" id="KW-1185">Reference proteome</keyword>
<keyword evidence="3 7" id="KW-0812">Transmembrane</keyword>
<sequence length="281" mass="33550">MDEIGEWFFNLPSCTKFLVSNVVLITLTLTMYPDGAIIYELQKFQFWRYYSSLFLLPLSITGALQLYLLYYLSIELETAKFSGITADYVYYLLFIILTITVQSYMWPILLSQSLMMAIIYTWSLYRRRTIIYISNFISFKAVYLPFILLLIDTCFIQYIPHDLLAGIIAGHLYYYLKERYPVDGDIGLLNTPRWLYRIFPQISYRPSNPHKPAIHVRLGFLDWGLFGLMNIFNLLDLRNIPRHNIYDLWNTFNLYHLLNILGGRYRDLRNFRYSNERRGRF</sequence>
<dbReference type="Proteomes" id="UP000439903">
    <property type="component" value="Unassembled WGS sequence"/>
</dbReference>
<dbReference type="PANTHER" id="PTHR11009">
    <property type="entry name" value="DER1-LIKE PROTEIN, DERLIN"/>
    <property type="match status" value="1"/>
</dbReference>
<dbReference type="InterPro" id="IPR007599">
    <property type="entry name" value="DER1"/>
</dbReference>
<evidence type="ECO:0000256" key="7">
    <source>
        <dbReference type="RuleBase" id="RU363059"/>
    </source>
</evidence>
<accession>A0A8H4B435</accession>
<protein>
    <recommendedName>
        <fullName evidence="7">Derlin</fullName>
    </recommendedName>
</protein>
<dbReference type="Pfam" id="PF04511">
    <property type="entry name" value="DER1"/>
    <property type="match status" value="1"/>
</dbReference>
<comment type="similarity">
    <text evidence="2 7">Belongs to the derlin family.</text>
</comment>
<dbReference type="OrthoDB" id="1716531at2759"/>
<name>A0A8H4B435_GIGMA</name>
<feature type="transmembrane region" description="Helical" evidence="7">
    <location>
        <begin position="49"/>
        <end position="68"/>
    </location>
</feature>
<feature type="transmembrane region" description="Helical" evidence="7">
    <location>
        <begin position="130"/>
        <end position="151"/>
    </location>
</feature>
<keyword evidence="4 7" id="KW-0256">Endoplasmic reticulum</keyword>
<reference evidence="8 9" key="1">
    <citation type="journal article" date="2019" name="Environ. Microbiol.">
        <title>At the nexus of three kingdoms: the genome of the mycorrhizal fungus Gigaspora margarita provides insights into plant, endobacterial and fungal interactions.</title>
        <authorList>
            <person name="Venice F."/>
            <person name="Ghignone S."/>
            <person name="Salvioli di Fossalunga A."/>
            <person name="Amselem J."/>
            <person name="Novero M."/>
            <person name="Xianan X."/>
            <person name="Sedzielewska Toro K."/>
            <person name="Morin E."/>
            <person name="Lipzen A."/>
            <person name="Grigoriev I.V."/>
            <person name="Henrissat B."/>
            <person name="Martin F.M."/>
            <person name="Bonfante P."/>
        </authorList>
    </citation>
    <scope>NUCLEOTIDE SEQUENCE [LARGE SCALE GENOMIC DNA]</scope>
    <source>
        <strain evidence="8 9">BEG34</strain>
    </source>
</reference>
<comment type="subcellular location">
    <subcellularLocation>
        <location evidence="1 7">Endoplasmic reticulum membrane</location>
        <topology evidence="1 7">Multi-pass membrane protein</topology>
    </subcellularLocation>
</comment>
<feature type="transmembrane region" description="Helical" evidence="7">
    <location>
        <begin position="17"/>
        <end position="37"/>
    </location>
</feature>
<dbReference type="SUPFAM" id="SSF144091">
    <property type="entry name" value="Rhomboid-like"/>
    <property type="match status" value="1"/>
</dbReference>
<evidence type="ECO:0000256" key="2">
    <source>
        <dbReference type="ARBA" id="ARBA00008917"/>
    </source>
</evidence>
<evidence type="ECO:0000256" key="1">
    <source>
        <dbReference type="ARBA" id="ARBA00004477"/>
    </source>
</evidence>
<keyword evidence="5 7" id="KW-1133">Transmembrane helix</keyword>
<comment type="caution">
    <text evidence="8">The sequence shown here is derived from an EMBL/GenBank/DDBJ whole genome shotgun (WGS) entry which is preliminary data.</text>
</comment>
<evidence type="ECO:0000256" key="5">
    <source>
        <dbReference type="ARBA" id="ARBA00022989"/>
    </source>
</evidence>
<evidence type="ECO:0000256" key="6">
    <source>
        <dbReference type="ARBA" id="ARBA00023136"/>
    </source>
</evidence>
<feature type="transmembrane region" description="Helical" evidence="7">
    <location>
        <begin position="88"/>
        <end position="109"/>
    </location>
</feature>
<gene>
    <name evidence="8" type="ORF">F8M41_009299</name>
</gene>
<dbReference type="GO" id="GO:0006950">
    <property type="term" value="P:response to stress"/>
    <property type="evidence" value="ECO:0007669"/>
    <property type="project" value="UniProtKB-ARBA"/>
</dbReference>
<evidence type="ECO:0000256" key="3">
    <source>
        <dbReference type="ARBA" id="ARBA00022692"/>
    </source>
</evidence>
<dbReference type="GO" id="GO:0005789">
    <property type="term" value="C:endoplasmic reticulum membrane"/>
    <property type="evidence" value="ECO:0007669"/>
    <property type="project" value="UniProtKB-SubCell"/>
</dbReference>
<dbReference type="InterPro" id="IPR035952">
    <property type="entry name" value="Rhomboid-like_sf"/>
</dbReference>
<dbReference type="EMBL" id="WTPW01000021">
    <property type="protein sequence ID" value="KAF0558408.1"/>
    <property type="molecule type" value="Genomic_DNA"/>
</dbReference>
<evidence type="ECO:0000313" key="8">
    <source>
        <dbReference type="EMBL" id="KAF0558408.1"/>
    </source>
</evidence>
<keyword evidence="6 7" id="KW-0472">Membrane</keyword>
<evidence type="ECO:0000256" key="4">
    <source>
        <dbReference type="ARBA" id="ARBA00022824"/>
    </source>
</evidence>
<proteinExistence type="inferred from homology"/>
<comment type="function">
    <text evidence="7">May be involved in the degradation of misfolded endoplasmic reticulum (ER) luminal proteins.</text>
</comment>
<evidence type="ECO:0000313" key="9">
    <source>
        <dbReference type="Proteomes" id="UP000439903"/>
    </source>
</evidence>
<dbReference type="AlphaFoldDB" id="A0A8H4B435"/>
<organism evidence="8 9">
    <name type="scientific">Gigaspora margarita</name>
    <dbReference type="NCBI Taxonomy" id="4874"/>
    <lineage>
        <taxon>Eukaryota</taxon>
        <taxon>Fungi</taxon>
        <taxon>Fungi incertae sedis</taxon>
        <taxon>Mucoromycota</taxon>
        <taxon>Glomeromycotina</taxon>
        <taxon>Glomeromycetes</taxon>
        <taxon>Diversisporales</taxon>
        <taxon>Gigasporaceae</taxon>
        <taxon>Gigaspora</taxon>
    </lineage>
</organism>